<evidence type="ECO:0000313" key="3">
    <source>
        <dbReference type="Proteomes" id="UP001553715"/>
    </source>
</evidence>
<evidence type="ECO:0000313" key="2">
    <source>
        <dbReference type="EMBL" id="MEW1976400.1"/>
    </source>
</evidence>
<evidence type="ECO:0000256" key="1">
    <source>
        <dbReference type="SAM" id="SignalP"/>
    </source>
</evidence>
<accession>A0ABV3LLZ6</accession>
<proteinExistence type="predicted"/>
<sequence length="110" mass="10884">MTRKMTRTKSMIGALGVAAALGVSVFAAAPAMAAEASVGGYSCSVAVKLTANSTQNTFMRLNAGGQAKTDTKPGNSVASVKVLYSSFGATTSGGASTGGTIYSLANGCDY</sequence>
<protein>
    <recommendedName>
        <fullName evidence="4">Spore-associated protein A</fullName>
    </recommendedName>
</protein>
<gene>
    <name evidence="2" type="ORF">AB0301_15180</name>
</gene>
<feature type="chain" id="PRO_5047537283" description="Spore-associated protein A" evidence="1">
    <location>
        <begin position="34"/>
        <end position="110"/>
    </location>
</feature>
<reference evidence="2 3" key="1">
    <citation type="submission" date="2024-06" db="EMBL/GenBank/DDBJ databases">
        <title>The Natural Products Discovery Center: Release of the First 8490 Sequenced Strains for Exploring Actinobacteria Biosynthetic Diversity.</title>
        <authorList>
            <person name="Kalkreuter E."/>
            <person name="Kautsar S.A."/>
            <person name="Yang D."/>
            <person name="Bader C.D."/>
            <person name="Teijaro C.N."/>
            <person name="Fluegel L."/>
            <person name="Davis C.M."/>
            <person name="Simpson J.R."/>
            <person name="Lauterbach L."/>
            <person name="Steele A.D."/>
            <person name="Gui C."/>
            <person name="Meng S."/>
            <person name="Li G."/>
            <person name="Viehrig K."/>
            <person name="Ye F."/>
            <person name="Su P."/>
            <person name="Kiefer A.F."/>
            <person name="Nichols A."/>
            <person name="Cepeda A.J."/>
            <person name="Yan W."/>
            <person name="Fan B."/>
            <person name="Jiang Y."/>
            <person name="Adhikari A."/>
            <person name="Zheng C.-J."/>
            <person name="Schuster L."/>
            <person name="Cowan T.M."/>
            <person name="Smanski M.J."/>
            <person name="Chevrette M.G."/>
            <person name="De Carvalho L.P.S."/>
            <person name="Shen B."/>
        </authorList>
    </citation>
    <scope>NUCLEOTIDE SEQUENCE [LARGE SCALE GENOMIC DNA]</scope>
    <source>
        <strain evidence="2 3">NPDC077434</strain>
    </source>
</reference>
<keyword evidence="1" id="KW-0732">Signal</keyword>
<dbReference type="Proteomes" id="UP001553715">
    <property type="component" value="Unassembled WGS sequence"/>
</dbReference>
<keyword evidence="3" id="KW-1185">Reference proteome</keyword>
<name>A0ABV3LLZ6_9MICO</name>
<feature type="signal peptide" evidence="1">
    <location>
        <begin position="1"/>
        <end position="33"/>
    </location>
</feature>
<evidence type="ECO:0008006" key="4">
    <source>
        <dbReference type="Google" id="ProtNLM"/>
    </source>
</evidence>
<comment type="caution">
    <text evidence="2">The sequence shown here is derived from an EMBL/GenBank/DDBJ whole genome shotgun (WGS) entry which is preliminary data.</text>
</comment>
<dbReference type="RefSeq" id="WP_033105491.1">
    <property type="nucleotide sequence ID" value="NZ_JBFBMH010000029.1"/>
</dbReference>
<dbReference type="EMBL" id="JBFBMH010000029">
    <property type="protein sequence ID" value="MEW1976400.1"/>
    <property type="molecule type" value="Genomic_DNA"/>
</dbReference>
<organism evidence="2 3">
    <name type="scientific">Microbacterium profundi</name>
    <dbReference type="NCBI Taxonomy" id="450380"/>
    <lineage>
        <taxon>Bacteria</taxon>
        <taxon>Bacillati</taxon>
        <taxon>Actinomycetota</taxon>
        <taxon>Actinomycetes</taxon>
        <taxon>Micrococcales</taxon>
        <taxon>Microbacteriaceae</taxon>
        <taxon>Microbacterium</taxon>
    </lineage>
</organism>